<dbReference type="InterPro" id="IPR020449">
    <property type="entry name" value="Tscrpt_reg_AraC-type_HTH"/>
</dbReference>
<evidence type="ECO:0000256" key="1">
    <source>
        <dbReference type="ARBA" id="ARBA00023015"/>
    </source>
</evidence>
<dbReference type="Gene3D" id="1.10.10.60">
    <property type="entry name" value="Homeodomain-like"/>
    <property type="match status" value="1"/>
</dbReference>
<keyword evidence="7" id="KW-1185">Reference proteome</keyword>
<evidence type="ECO:0000256" key="4">
    <source>
        <dbReference type="SAM" id="MobiDB-lite"/>
    </source>
</evidence>
<dbReference type="PANTHER" id="PTHR43280:SF31">
    <property type="entry name" value="TRANSCRIPTIONAL REGULATORY PROTEIN"/>
    <property type="match status" value="1"/>
</dbReference>
<protein>
    <submittedName>
        <fullName evidence="6">Helix-turn-helix transcriptional regulator</fullName>
    </submittedName>
</protein>
<sequence length="338" mass="37523">MVPGERVRRSHTDLEAPAGPLLLPPVVTRWVNEVARRPLLADEQQSLRLQRRYGEEGADELSRSGFVVEPSGSQPFEAVTWRVNVRGVRIVAFLGSPARYRFAPLHVGTTELRVYRLLSGVMQVQYDDERRVEDAAALGTIDTTQSFVAQTWGTFSAIMVSLPFPDSGDPAPPEREISRLNAAVELGRALLVESLSGRELLEHDERLMRELLAVPSGSRPPSPLREKAMALIEWEHRNPCVTIETMAATLNVSRRHLYRSFQGTGSTVGEVLLQRRIATAAEWLRSSTAASVAEIARESGFGSSDQFRRSFKKVHGVSPTEYRDATLGSAEPERNTQP</sequence>
<organism evidence="6 7">
    <name type="scientific">Leucobacter albus</name>
    <dbReference type="NCBI Taxonomy" id="272210"/>
    <lineage>
        <taxon>Bacteria</taxon>
        <taxon>Bacillati</taxon>
        <taxon>Actinomycetota</taxon>
        <taxon>Actinomycetes</taxon>
        <taxon>Micrococcales</taxon>
        <taxon>Microbacteriaceae</taxon>
        <taxon>Leucobacter</taxon>
    </lineage>
</organism>
<dbReference type="Proteomes" id="UP001597181">
    <property type="component" value="Unassembled WGS sequence"/>
</dbReference>
<dbReference type="InterPro" id="IPR018060">
    <property type="entry name" value="HTH_AraC"/>
</dbReference>
<keyword evidence="3" id="KW-0804">Transcription</keyword>
<comment type="caution">
    <text evidence="6">The sequence shown here is derived from an EMBL/GenBank/DDBJ whole genome shotgun (WGS) entry which is preliminary data.</text>
</comment>
<dbReference type="InterPro" id="IPR009057">
    <property type="entry name" value="Homeodomain-like_sf"/>
</dbReference>
<dbReference type="RefSeq" id="WP_343960690.1">
    <property type="nucleotide sequence ID" value="NZ_BAAAKZ010000008.1"/>
</dbReference>
<evidence type="ECO:0000313" key="6">
    <source>
        <dbReference type="EMBL" id="MFD1202586.1"/>
    </source>
</evidence>
<dbReference type="PRINTS" id="PR00032">
    <property type="entry name" value="HTHARAC"/>
</dbReference>
<proteinExistence type="predicted"/>
<keyword evidence="2" id="KW-0238">DNA-binding</keyword>
<dbReference type="SUPFAM" id="SSF46689">
    <property type="entry name" value="Homeodomain-like"/>
    <property type="match status" value="1"/>
</dbReference>
<dbReference type="Pfam" id="PF12833">
    <property type="entry name" value="HTH_18"/>
    <property type="match status" value="1"/>
</dbReference>
<dbReference type="SMART" id="SM00342">
    <property type="entry name" value="HTH_ARAC"/>
    <property type="match status" value="1"/>
</dbReference>
<name>A0ABW3TPC7_9MICO</name>
<keyword evidence="1" id="KW-0805">Transcription regulation</keyword>
<dbReference type="PROSITE" id="PS01124">
    <property type="entry name" value="HTH_ARAC_FAMILY_2"/>
    <property type="match status" value="1"/>
</dbReference>
<dbReference type="EMBL" id="JBHTLY010000005">
    <property type="protein sequence ID" value="MFD1202586.1"/>
    <property type="molecule type" value="Genomic_DNA"/>
</dbReference>
<dbReference type="InterPro" id="IPR018062">
    <property type="entry name" value="HTH_AraC-typ_CS"/>
</dbReference>
<dbReference type="PANTHER" id="PTHR43280">
    <property type="entry name" value="ARAC-FAMILY TRANSCRIPTIONAL REGULATOR"/>
    <property type="match status" value="1"/>
</dbReference>
<evidence type="ECO:0000313" key="7">
    <source>
        <dbReference type="Proteomes" id="UP001597181"/>
    </source>
</evidence>
<accession>A0ABW3TPC7</accession>
<dbReference type="PROSITE" id="PS00041">
    <property type="entry name" value="HTH_ARAC_FAMILY_1"/>
    <property type="match status" value="1"/>
</dbReference>
<evidence type="ECO:0000256" key="2">
    <source>
        <dbReference type="ARBA" id="ARBA00023125"/>
    </source>
</evidence>
<reference evidence="7" key="1">
    <citation type="journal article" date="2019" name="Int. J. Syst. Evol. Microbiol.">
        <title>The Global Catalogue of Microorganisms (GCM) 10K type strain sequencing project: providing services to taxonomists for standard genome sequencing and annotation.</title>
        <authorList>
            <consortium name="The Broad Institute Genomics Platform"/>
            <consortium name="The Broad Institute Genome Sequencing Center for Infectious Disease"/>
            <person name="Wu L."/>
            <person name="Ma J."/>
        </authorList>
    </citation>
    <scope>NUCLEOTIDE SEQUENCE [LARGE SCALE GENOMIC DNA]</scope>
    <source>
        <strain evidence="7">CCUG 50213</strain>
    </source>
</reference>
<feature type="region of interest" description="Disordered" evidence="4">
    <location>
        <begin position="312"/>
        <end position="338"/>
    </location>
</feature>
<gene>
    <name evidence="6" type="ORF">ACFQ3U_11850</name>
</gene>
<feature type="domain" description="HTH araC/xylS-type" evidence="5">
    <location>
        <begin position="226"/>
        <end position="325"/>
    </location>
</feature>
<evidence type="ECO:0000256" key="3">
    <source>
        <dbReference type="ARBA" id="ARBA00023163"/>
    </source>
</evidence>
<evidence type="ECO:0000259" key="5">
    <source>
        <dbReference type="PROSITE" id="PS01124"/>
    </source>
</evidence>